<evidence type="ECO:0000313" key="3">
    <source>
        <dbReference type="Proteomes" id="UP000197138"/>
    </source>
</evidence>
<dbReference type="AlphaFoldDB" id="A0A218W8B9"/>
<organism evidence="1 3">
    <name type="scientific">Punica granatum</name>
    <name type="common">Pomegranate</name>
    <dbReference type="NCBI Taxonomy" id="22663"/>
    <lineage>
        <taxon>Eukaryota</taxon>
        <taxon>Viridiplantae</taxon>
        <taxon>Streptophyta</taxon>
        <taxon>Embryophyta</taxon>
        <taxon>Tracheophyta</taxon>
        <taxon>Spermatophyta</taxon>
        <taxon>Magnoliopsida</taxon>
        <taxon>eudicotyledons</taxon>
        <taxon>Gunneridae</taxon>
        <taxon>Pentapetalae</taxon>
        <taxon>rosids</taxon>
        <taxon>malvids</taxon>
        <taxon>Myrtales</taxon>
        <taxon>Lythraceae</taxon>
        <taxon>Punica</taxon>
    </lineage>
</organism>
<evidence type="ECO:0000313" key="4">
    <source>
        <dbReference type="Proteomes" id="UP000233551"/>
    </source>
</evidence>
<evidence type="ECO:0000313" key="2">
    <source>
        <dbReference type="EMBL" id="PKI31409.1"/>
    </source>
</evidence>
<reference evidence="1" key="2">
    <citation type="submission" date="2017-06" db="EMBL/GenBank/DDBJ databases">
        <title>The pomegranate genome and the genomics of punicalagin biosynthesis.</title>
        <authorList>
            <person name="Xu C."/>
        </authorList>
    </citation>
    <scope>NUCLEOTIDE SEQUENCE [LARGE SCALE GENOMIC DNA]</scope>
    <source>
        <tissue evidence="1">Fresh leaf</tissue>
    </source>
</reference>
<name>A0A218W8B9_PUNGR</name>
<reference evidence="3" key="1">
    <citation type="journal article" date="2017" name="Plant J.">
        <title>The pomegranate (Punica granatum L.) genome and the genomics of punicalagin biosynthesis.</title>
        <authorList>
            <person name="Qin G."/>
            <person name="Xu C."/>
            <person name="Ming R."/>
            <person name="Tang H."/>
            <person name="Guyot R."/>
            <person name="Kramer E.M."/>
            <person name="Hu Y."/>
            <person name="Yi X."/>
            <person name="Qi Y."/>
            <person name="Xu X."/>
            <person name="Gao Z."/>
            <person name="Pan H."/>
            <person name="Jian J."/>
            <person name="Tian Y."/>
            <person name="Yue Z."/>
            <person name="Xu Y."/>
        </authorList>
    </citation>
    <scope>NUCLEOTIDE SEQUENCE [LARGE SCALE GENOMIC DNA]</scope>
    <source>
        <strain evidence="3">cv. Dabenzi</strain>
    </source>
</reference>
<dbReference type="EMBL" id="MTKT01004939">
    <property type="protein sequence ID" value="OWM68793.1"/>
    <property type="molecule type" value="Genomic_DNA"/>
</dbReference>
<dbReference type="EMBL" id="PGOL01008850">
    <property type="protein sequence ID" value="PKI31409.1"/>
    <property type="molecule type" value="Genomic_DNA"/>
</dbReference>
<proteinExistence type="predicted"/>
<sequence length="69" mass="8231">MLELFCDALRGRREDDLELQLVLALVEQLLIKRGEFEEELLLIFVEKLLGMWLFEEEPHIDASFFDSFQ</sequence>
<comment type="caution">
    <text evidence="1">The sequence shown here is derived from an EMBL/GenBank/DDBJ whole genome shotgun (WGS) entry which is preliminary data.</text>
</comment>
<keyword evidence="4" id="KW-1185">Reference proteome</keyword>
<reference evidence="2 4" key="3">
    <citation type="submission" date="2017-11" db="EMBL/GenBank/DDBJ databases">
        <title>De-novo sequencing of pomegranate (Punica granatum L.) genome.</title>
        <authorList>
            <person name="Akparov Z."/>
            <person name="Amiraslanov A."/>
            <person name="Hajiyeva S."/>
            <person name="Abbasov M."/>
            <person name="Kaur K."/>
            <person name="Hamwieh A."/>
            <person name="Solovyev V."/>
            <person name="Salamov A."/>
            <person name="Braich B."/>
            <person name="Kosarev P."/>
            <person name="Mahmoud A."/>
            <person name="Hajiyev E."/>
            <person name="Babayeva S."/>
            <person name="Izzatullayeva V."/>
            <person name="Mammadov A."/>
            <person name="Mammadov A."/>
            <person name="Sharifova S."/>
            <person name="Ojaghi J."/>
            <person name="Eynullazada K."/>
            <person name="Bayramov B."/>
            <person name="Abdulazimova A."/>
            <person name="Shahmuradov I."/>
        </authorList>
    </citation>
    <scope>NUCLEOTIDE SEQUENCE [LARGE SCALE GENOMIC DNA]</scope>
    <source>
        <strain evidence="2">AG2017</strain>
        <strain evidence="4">cv. AG2017</strain>
        <tissue evidence="2">Leaf</tissue>
    </source>
</reference>
<dbReference type="Proteomes" id="UP000197138">
    <property type="component" value="Unassembled WGS sequence"/>
</dbReference>
<dbReference type="Proteomes" id="UP000233551">
    <property type="component" value="Unassembled WGS sequence"/>
</dbReference>
<protein>
    <submittedName>
        <fullName evidence="1">Uncharacterized protein</fullName>
    </submittedName>
</protein>
<gene>
    <name evidence="1" type="ORF">CDL15_Pgr024980</name>
    <name evidence="2" type="ORF">CRG98_048196</name>
</gene>
<accession>A0A218W8B9</accession>
<evidence type="ECO:0000313" key="1">
    <source>
        <dbReference type="EMBL" id="OWM68793.1"/>
    </source>
</evidence>